<dbReference type="AlphaFoldDB" id="A0A0D0CL52"/>
<evidence type="ECO:0000313" key="1">
    <source>
        <dbReference type="EMBL" id="KIK59262.1"/>
    </source>
</evidence>
<name>A0A0D0CL52_9AGAR</name>
<sequence>MIPSIGHGETMAFEDAVILAILNPADTRREDIPLRFKLGDELLRIARAGLVGFDRDGAPAVSEKLALYYRSK</sequence>
<accession>A0A0D0CL52</accession>
<gene>
    <name evidence="1" type="ORF">GYMLUDRAFT_245336</name>
</gene>
<evidence type="ECO:0000313" key="2">
    <source>
        <dbReference type="Proteomes" id="UP000053593"/>
    </source>
</evidence>
<organism evidence="1 2">
    <name type="scientific">Collybiopsis luxurians FD-317 M1</name>
    <dbReference type="NCBI Taxonomy" id="944289"/>
    <lineage>
        <taxon>Eukaryota</taxon>
        <taxon>Fungi</taxon>
        <taxon>Dikarya</taxon>
        <taxon>Basidiomycota</taxon>
        <taxon>Agaricomycotina</taxon>
        <taxon>Agaricomycetes</taxon>
        <taxon>Agaricomycetidae</taxon>
        <taxon>Agaricales</taxon>
        <taxon>Marasmiineae</taxon>
        <taxon>Omphalotaceae</taxon>
        <taxon>Collybiopsis</taxon>
        <taxon>Collybiopsis luxurians</taxon>
    </lineage>
</organism>
<keyword evidence="2" id="KW-1185">Reference proteome</keyword>
<protein>
    <submittedName>
        <fullName evidence="1">Uncharacterized protein</fullName>
    </submittedName>
</protein>
<dbReference type="HOGENOM" id="CLU_2722499_0_0_1"/>
<dbReference type="Proteomes" id="UP000053593">
    <property type="component" value="Unassembled WGS sequence"/>
</dbReference>
<reference evidence="1 2" key="1">
    <citation type="submission" date="2014-04" db="EMBL/GenBank/DDBJ databases">
        <title>Evolutionary Origins and Diversification of the Mycorrhizal Mutualists.</title>
        <authorList>
            <consortium name="DOE Joint Genome Institute"/>
            <consortium name="Mycorrhizal Genomics Consortium"/>
            <person name="Kohler A."/>
            <person name="Kuo A."/>
            <person name="Nagy L.G."/>
            <person name="Floudas D."/>
            <person name="Copeland A."/>
            <person name="Barry K.W."/>
            <person name="Cichocki N."/>
            <person name="Veneault-Fourrey C."/>
            <person name="LaButti K."/>
            <person name="Lindquist E.A."/>
            <person name="Lipzen A."/>
            <person name="Lundell T."/>
            <person name="Morin E."/>
            <person name="Murat C."/>
            <person name="Riley R."/>
            <person name="Ohm R."/>
            <person name="Sun H."/>
            <person name="Tunlid A."/>
            <person name="Henrissat B."/>
            <person name="Grigoriev I.V."/>
            <person name="Hibbett D.S."/>
            <person name="Martin F."/>
        </authorList>
    </citation>
    <scope>NUCLEOTIDE SEQUENCE [LARGE SCALE GENOMIC DNA]</scope>
    <source>
        <strain evidence="1 2">FD-317 M1</strain>
    </source>
</reference>
<dbReference type="EMBL" id="KN834780">
    <property type="protein sequence ID" value="KIK59262.1"/>
    <property type="molecule type" value="Genomic_DNA"/>
</dbReference>
<proteinExistence type="predicted"/>